<gene>
    <name evidence="2" type="ORF">EDD80_10880</name>
</gene>
<dbReference type="Pfam" id="PF12680">
    <property type="entry name" value="SnoaL_2"/>
    <property type="match status" value="1"/>
</dbReference>
<keyword evidence="2" id="KW-0413">Isomerase</keyword>
<dbReference type="Proteomes" id="UP000295807">
    <property type="component" value="Unassembled WGS sequence"/>
</dbReference>
<dbReference type="RefSeq" id="WP_132129691.1">
    <property type="nucleotide sequence ID" value="NZ_CP042432.1"/>
</dbReference>
<comment type="caution">
    <text evidence="2">The sequence shown here is derived from an EMBL/GenBank/DDBJ whole genome shotgun (WGS) entry which is preliminary data.</text>
</comment>
<sequence>MNNKETVKKVVDAFLAADLETALSYMTEDVKMGWPGFFNLAPGKDAIREFFKSVPEMTSSGIEDIIEEGNKVAATGSVTSKEKDGSLKNSYFCDVYELENGKVREIKSYMVFEQPKEK</sequence>
<feature type="domain" description="SnoaL-like" evidence="1">
    <location>
        <begin position="7"/>
        <end position="105"/>
    </location>
</feature>
<dbReference type="OrthoDB" id="6692273at2"/>
<dbReference type="AlphaFoldDB" id="A0A4R3KP01"/>
<dbReference type="InterPro" id="IPR032710">
    <property type="entry name" value="NTF2-like_dom_sf"/>
</dbReference>
<name>A0A4R3KP01_9SPHI</name>
<reference evidence="2 3" key="1">
    <citation type="submission" date="2019-03" db="EMBL/GenBank/DDBJ databases">
        <title>Genomic Encyclopedia of Type Strains, Phase IV (KMG-IV): sequencing the most valuable type-strain genomes for metagenomic binning, comparative biology and taxonomic classification.</title>
        <authorList>
            <person name="Goeker M."/>
        </authorList>
    </citation>
    <scope>NUCLEOTIDE SEQUENCE [LARGE SCALE GENOMIC DNA]</scope>
    <source>
        <strain evidence="2 3">DSM 21100</strain>
    </source>
</reference>
<organism evidence="2 3">
    <name type="scientific">Anseongella ginsenosidimutans</name>
    <dbReference type="NCBI Taxonomy" id="496056"/>
    <lineage>
        <taxon>Bacteria</taxon>
        <taxon>Pseudomonadati</taxon>
        <taxon>Bacteroidota</taxon>
        <taxon>Sphingobacteriia</taxon>
        <taxon>Sphingobacteriales</taxon>
        <taxon>Sphingobacteriaceae</taxon>
        <taxon>Anseongella</taxon>
    </lineage>
</organism>
<protein>
    <submittedName>
        <fullName evidence="2">Ketosteroid isomerase-like protein</fullName>
    </submittedName>
</protein>
<evidence type="ECO:0000313" key="3">
    <source>
        <dbReference type="Proteomes" id="UP000295807"/>
    </source>
</evidence>
<dbReference type="Gene3D" id="3.10.450.50">
    <property type="match status" value="1"/>
</dbReference>
<dbReference type="SUPFAM" id="SSF54427">
    <property type="entry name" value="NTF2-like"/>
    <property type="match status" value="1"/>
</dbReference>
<proteinExistence type="predicted"/>
<dbReference type="GO" id="GO:0016853">
    <property type="term" value="F:isomerase activity"/>
    <property type="evidence" value="ECO:0007669"/>
    <property type="project" value="UniProtKB-KW"/>
</dbReference>
<evidence type="ECO:0000313" key="2">
    <source>
        <dbReference type="EMBL" id="TCS86288.1"/>
    </source>
</evidence>
<evidence type="ECO:0000259" key="1">
    <source>
        <dbReference type="Pfam" id="PF12680"/>
    </source>
</evidence>
<accession>A0A4R3KP01</accession>
<keyword evidence="3" id="KW-1185">Reference proteome</keyword>
<dbReference type="EMBL" id="SMAD01000008">
    <property type="protein sequence ID" value="TCS86288.1"/>
    <property type="molecule type" value="Genomic_DNA"/>
</dbReference>
<dbReference type="InterPro" id="IPR037401">
    <property type="entry name" value="SnoaL-like"/>
</dbReference>